<evidence type="ECO:0000313" key="3">
    <source>
        <dbReference type="Proteomes" id="UP000299102"/>
    </source>
</evidence>
<gene>
    <name evidence="2" type="ORF">EVAR_14092_1</name>
</gene>
<dbReference type="AlphaFoldDB" id="A0A4C1UPK0"/>
<protein>
    <submittedName>
        <fullName evidence="2">Uncharacterized protein</fullName>
    </submittedName>
</protein>
<accession>A0A4C1UPK0</accession>
<comment type="caution">
    <text evidence="2">The sequence shown here is derived from an EMBL/GenBank/DDBJ whole genome shotgun (WGS) entry which is preliminary data.</text>
</comment>
<proteinExistence type="predicted"/>
<dbReference type="Proteomes" id="UP000299102">
    <property type="component" value="Unassembled WGS sequence"/>
</dbReference>
<reference evidence="2 3" key="1">
    <citation type="journal article" date="2019" name="Commun. Biol.">
        <title>The bagworm genome reveals a unique fibroin gene that provides high tensile strength.</title>
        <authorList>
            <person name="Kono N."/>
            <person name="Nakamura H."/>
            <person name="Ohtoshi R."/>
            <person name="Tomita M."/>
            <person name="Numata K."/>
            <person name="Arakawa K."/>
        </authorList>
    </citation>
    <scope>NUCLEOTIDE SEQUENCE [LARGE SCALE GENOMIC DNA]</scope>
</reference>
<dbReference type="EMBL" id="BGZK01000200">
    <property type="protein sequence ID" value="GBP27902.1"/>
    <property type="molecule type" value="Genomic_DNA"/>
</dbReference>
<name>A0A4C1UPK0_EUMVA</name>
<evidence type="ECO:0000256" key="1">
    <source>
        <dbReference type="SAM" id="SignalP"/>
    </source>
</evidence>
<sequence>MSIGGGLWLLVRMLWSSFDALHDSSSHNDVESAFAGCFQHSYALVGVTACNFLRMCLVSVIAIEQVINIKLVISEVVFPSTSARACPRRSRPEASAAAAYGASECIKAIRKHKARLRRSRVGDKRGMAQQHLDSKRLFATVSKNLGQKQ</sequence>
<feature type="signal peptide" evidence="1">
    <location>
        <begin position="1"/>
        <end position="20"/>
    </location>
</feature>
<keyword evidence="1" id="KW-0732">Signal</keyword>
<evidence type="ECO:0000313" key="2">
    <source>
        <dbReference type="EMBL" id="GBP27902.1"/>
    </source>
</evidence>
<keyword evidence="3" id="KW-1185">Reference proteome</keyword>
<organism evidence="2 3">
    <name type="scientific">Eumeta variegata</name>
    <name type="common">Bagworm moth</name>
    <name type="synonym">Eumeta japonica</name>
    <dbReference type="NCBI Taxonomy" id="151549"/>
    <lineage>
        <taxon>Eukaryota</taxon>
        <taxon>Metazoa</taxon>
        <taxon>Ecdysozoa</taxon>
        <taxon>Arthropoda</taxon>
        <taxon>Hexapoda</taxon>
        <taxon>Insecta</taxon>
        <taxon>Pterygota</taxon>
        <taxon>Neoptera</taxon>
        <taxon>Endopterygota</taxon>
        <taxon>Lepidoptera</taxon>
        <taxon>Glossata</taxon>
        <taxon>Ditrysia</taxon>
        <taxon>Tineoidea</taxon>
        <taxon>Psychidae</taxon>
        <taxon>Oiketicinae</taxon>
        <taxon>Eumeta</taxon>
    </lineage>
</organism>
<feature type="chain" id="PRO_5020023122" evidence="1">
    <location>
        <begin position="21"/>
        <end position="149"/>
    </location>
</feature>